<dbReference type="InterPro" id="IPR056928">
    <property type="entry name" value="Gp77-like"/>
</dbReference>
<keyword evidence="2" id="KW-1185">Reference proteome</keyword>
<accession>A0A842HYT5</accession>
<evidence type="ECO:0000313" key="2">
    <source>
        <dbReference type="Proteomes" id="UP000564378"/>
    </source>
</evidence>
<sequence>MTPIFKDPDAVLSYTIAWPVTVLDGAAIASADWTVEPDEPGGIAAAAPFIDGGETGAQFSGGVPGQVYRARCQIALSDGRSDDGSVVIRVEER</sequence>
<comment type="caution">
    <text evidence="1">The sequence shown here is derived from an EMBL/GenBank/DDBJ whole genome shotgun (WGS) entry which is preliminary data.</text>
</comment>
<organism evidence="1 2">
    <name type="scientific">Parasphingopyxis marina</name>
    <dbReference type="NCBI Taxonomy" id="2761622"/>
    <lineage>
        <taxon>Bacteria</taxon>
        <taxon>Pseudomonadati</taxon>
        <taxon>Pseudomonadota</taxon>
        <taxon>Alphaproteobacteria</taxon>
        <taxon>Sphingomonadales</taxon>
        <taxon>Sphingomonadaceae</taxon>
        <taxon>Parasphingopyxis</taxon>
    </lineage>
</organism>
<dbReference type="Proteomes" id="UP000564378">
    <property type="component" value="Unassembled WGS sequence"/>
</dbReference>
<dbReference type="AlphaFoldDB" id="A0A842HYT5"/>
<dbReference type="EMBL" id="JACJVJ010000002">
    <property type="protein sequence ID" value="MBC2778316.1"/>
    <property type="molecule type" value="Genomic_DNA"/>
</dbReference>
<dbReference type="Pfam" id="PF23148">
    <property type="entry name" value="Gp77"/>
    <property type="match status" value="1"/>
</dbReference>
<dbReference type="RefSeq" id="WP_185801582.1">
    <property type="nucleotide sequence ID" value="NZ_JACJVJ010000002.1"/>
</dbReference>
<name>A0A842HYT5_9SPHN</name>
<protein>
    <submittedName>
        <fullName evidence="1">Uncharacterized protein</fullName>
    </submittedName>
</protein>
<reference evidence="1 2" key="1">
    <citation type="submission" date="2020-08" db="EMBL/GenBank/DDBJ databases">
        <title>Draft genome sequence of Parasphingopyxis sp. GrpM-11.</title>
        <authorList>
            <person name="Oh J."/>
            <person name="Roh D.-H."/>
        </authorList>
    </citation>
    <scope>NUCLEOTIDE SEQUENCE [LARGE SCALE GENOMIC DNA]</scope>
    <source>
        <strain evidence="1 2">GrpM-11</strain>
    </source>
</reference>
<evidence type="ECO:0000313" key="1">
    <source>
        <dbReference type="EMBL" id="MBC2778316.1"/>
    </source>
</evidence>
<proteinExistence type="predicted"/>
<gene>
    <name evidence="1" type="ORF">H6P80_11875</name>
</gene>